<evidence type="ECO:0000313" key="3">
    <source>
        <dbReference type="EMBL" id="KAF1849451.1"/>
    </source>
</evidence>
<dbReference type="InterPro" id="IPR021122">
    <property type="entry name" value="RNA_ligase_dom_REL/Rnl2"/>
</dbReference>
<dbReference type="Gene3D" id="3.30.470.30">
    <property type="entry name" value="DNA ligase/mRNA capping enzyme"/>
    <property type="match status" value="1"/>
</dbReference>
<dbReference type="GeneID" id="63856057"/>
<evidence type="ECO:0000259" key="2">
    <source>
        <dbReference type="Pfam" id="PF09414"/>
    </source>
</evidence>
<dbReference type="Pfam" id="PF09414">
    <property type="entry name" value="RNA_ligase"/>
    <property type="match status" value="1"/>
</dbReference>
<accession>A0A9P4GQB9</accession>
<proteinExistence type="predicted"/>
<name>A0A9P4GQB9_9PLEO</name>
<keyword evidence="4" id="KW-1185">Reference proteome</keyword>
<dbReference type="AlphaFoldDB" id="A0A9P4GQB9"/>
<sequence length="380" mass="42850">MPFAKPESLPKAVKDPLPTTRRPAMVPTVDTKSTLYPKITNYIAEIVQGLQHLNHDPENPEKEVILDPIPIFGTVKLHGTHADIVIYNDDHIVFQSRNVAGLSATRDNQGFATAMSKKGKNLLRLRDLYLARWTHLNPNATIDALHPVVIAGEWIGEKIQKDVAIAQLSKRFVIISVNINGQWQNDTCFSGISLPNHDIYNISRAGRFSATLYPEDIQRTISEVEPLAEQVASQCPFAETFGVKGEGEGLVWKLAPPQYNSNTSLWFKTKSGKFKPTFAQPPKKVKSFDTVEEKRKEAASVAQVWCSEQRLEQGWDVLREKGIEHNMRGLSDYLKWVQHDVLVEEKGHIQQYNIDEGALKIEIAKIAKPWYVGRLHFGVN</sequence>
<feature type="region of interest" description="Disordered" evidence="1">
    <location>
        <begin position="1"/>
        <end position="24"/>
    </location>
</feature>
<dbReference type="OrthoDB" id="10005335at2759"/>
<comment type="caution">
    <text evidence="3">The sequence shown here is derived from an EMBL/GenBank/DDBJ whole genome shotgun (WGS) entry which is preliminary data.</text>
</comment>
<dbReference type="Proteomes" id="UP000800039">
    <property type="component" value="Unassembled WGS sequence"/>
</dbReference>
<protein>
    <recommendedName>
        <fullName evidence="2">RNA ligase domain-containing protein</fullName>
    </recommendedName>
</protein>
<organism evidence="3 4">
    <name type="scientific">Cucurbitaria berberidis CBS 394.84</name>
    <dbReference type="NCBI Taxonomy" id="1168544"/>
    <lineage>
        <taxon>Eukaryota</taxon>
        <taxon>Fungi</taxon>
        <taxon>Dikarya</taxon>
        <taxon>Ascomycota</taxon>
        <taxon>Pezizomycotina</taxon>
        <taxon>Dothideomycetes</taxon>
        <taxon>Pleosporomycetidae</taxon>
        <taxon>Pleosporales</taxon>
        <taxon>Pleosporineae</taxon>
        <taxon>Cucurbitariaceae</taxon>
        <taxon>Cucurbitaria</taxon>
    </lineage>
</organism>
<dbReference type="RefSeq" id="XP_040792014.1">
    <property type="nucleotide sequence ID" value="XM_040938800.1"/>
</dbReference>
<feature type="domain" description="RNA ligase" evidence="2">
    <location>
        <begin position="71"/>
        <end position="269"/>
    </location>
</feature>
<dbReference type="SUPFAM" id="SSF56091">
    <property type="entry name" value="DNA ligase/mRNA capping enzyme, catalytic domain"/>
    <property type="match status" value="1"/>
</dbReference>
<gene>
    <name evidence="3" type="ORF">K460DRAFT_91105</name>
</gene>
<dbReference type="EMBL" id="ML976615">
    <property type="protein sequence ID" value="KAF1849451.1"/>
    <property type="molecule type" value="Genomic_DNA"/>
</dbReference>
<evidence type="ECO:0000256" key="1">
    <source>
        <dbReference type="SAM" id="MobiDB-lite"/>
    </source>
</evidence>
<evidence type="ECO:0000313" key="4">
    <source>
        <dbReference type="Proteomes" id="UP000800039"/>
    </source>
</evidence>
<reference evidence="3" key="1">
    <citation type="submission" date="2020-01" db="EMBL/GenBank/DDBJ databases">
        <authorList>
            <consortium name="DOE Joint Genome Institute"/>
            <person name="Haridas S."/>
            <person name="Albert R."/>
            <person name="Binder M."/>
            <person name="Bloem J."/>
            <person name="Labutti K."/>
            <person name="Salamov A."/>
            <person name="Andreopoulos B."/>
            <person name="Baker S.E."/>
            <person name="Barry K."/>
            <person name="Bills G."/>
            <person name="Bluhm B.H."/>
            <person name="Cannon C."/>
            <person name="Castanera R."/>
            <person name="Culley D.E."/>
            <person name="Daum C."/>
            <person name="Ezra D."/>
            <person name="Gonzalez J.B."/>
            <person name="Henrissat B."/>
            <person name="Kuo A."/>
            <person name="Liang C."/>
            <person name="Lipzen A."/>
            <person name="Lutzoni F."/>
            <person name="Magnuson J."/>
            <person name="Mondo S."/>
            <person name="Nolan M."/>
            <person name="Ohm R."/>
            <person name="Pangilinan J."/>
            <person name="Park H.-J."/>
            <person name="Ramirez L."/>
            <person name="Alfaro M."/>
            <person name="Sun H."/>
            <person name="Tritt A."/>
            <person name="Yoshinaga Y."/>
            <person name="Zwiers L.-H."/>
            <person name="Turgeon B.G."/>
            <person name="Goodwin S.B."/>
            <person name="Spatafora J.W."/>
            <person name="Crous P.W."/>
            <person name="Grigoriev I.V."/>
        </authorList>
    </citation>
    <scope>NUCLEOTIDE SEQUENCE</scope>
    <source>
        <strain evidence="3">CBS 394.84</strain>
    </source>
</reference>